<organism evidence="2 3">
    <name type="scientific">Popillia japonica</name>
    <name type="common">Japanese beetle</name>
    <dbReference type="NCBI Taxonomy" id="7064"/>
    <lineage>
        <taxon>Eukaryota</taxon>
        <taxon>Metazoa</taxon>
        <taxon>Ecdysozoa</taxon>
        <taxon>Arthropoda</taxon>
        <taxon>Hexapoda</taxon>
        <taxon>Insecta</taxon>
        <taxon>Pterygota</taxon>
        <taxon>Neoptera</taxon>
        <taxon>Endopterygota</taxon>
        <taxon>Coleoptera</taxon>
        <taxon>Polyphaga</taxon>
        <taxon>Scarabaeiformia</taxon>
        <taxon>Scarabaeidae</taxon>
        <taxon>Rutelinae</taxon>
        <taxon>Popillia</taxon>
    </lineage>
</organism>
<sequence length="138" mass="16145">MPRRSMQPRECVYPGACQEGRCSLDETSRLVTGCIKAAPLAKLYKATSFRSPNSHRKAHEFNEKFKKTPLFEAHQESQWLKSRRRFLCSPLDEPPANYPEAHQESQWLKSRRRFLCSPLDEPPANYPLSERENRRKPT</sequence>
<feature type="region of interest" description="Disordered" evidence="1">
    <location>
        <begin position="119"/>
        <end position="138"/>
    </location>
</feature>
<evidence type="ECO:0000313" key="2">
    <source>
        <dbReference type="EMBL" id="KAK9754302.1"/>
    </source>
</evidence>
<protein>
    <submittedName>
        <fullName evidence="2">Uncharacterized protein</fullName>
    </submittedName>
</protein>
<name>A0AAW1N4P3_POPJA</name>
<feature type="compositionally biased region" description="Basic and acidic residues" evidence="1">
    <location>
        <begin position="129"/>
        <end position="138"/>
    </location>
</feature>
<evidence type="ECO:0000313" key="3">
    <source>
        <dbReference type="Proteomes" id="UP001458880"/>
    </source>
</evidence>
<dbReference type="AlphaFoldDB" id="A0AAW1N4P3"/>
<gene>
    <name evidence="2" type="ORF">QE152_g1395</name>
</gene>
<reference evidence="2 3" key="1">
    <citation type="journal article" date="2024" name="BMC Genomics">
        <title>De novo assembly and annotation of Popillia japonica's genome with initial clues to its potential as an invasive pest.</title>
        <authorList>
            <person name="Cucini C."/>
            <person name="Boschi S."/>
            <person name="Funari R."/>
            <person name="Cardaioli E."/>
            <person name="Iannotti N."/>
            <person name="Marturano G."/>
            <person name="Paoli F."/>
            <person name="Bruttini M."/>
            <person name="Carapelli A."/>
            <person name="Frati F."/>
            <person name="Nardi F."/>
        </authorList>
    </citation>
    <scope>NUCLEOTIDE SEQUENCE [LARGE SCALE GENOMIC DNA]</scope>
    <source>
        <strain evidence="2">DMR45628</strain>
    </source>
</reference>
<comment type="caution">
    <text evidence="2">The sequence shown here is derived from an EMBL/GenBank/DDBJ whole genome shotgun (WGS) entry which is preliminary data.</text>
</comment>
<dbReference type="Proteomes" id="UP001458880">
    <property type="component" value="Unassembled WGS sequence"/>
</dbReference>
<accession>A0AAW1N4P3</accession>
<dbReference type="EMBL" id="JASPKY010000008">
    <property type="protein sequence ID" value="KAK9754302.1"/>
    <property type="molecule type" value="Genomic_DNA"/>
</dbReference>
<evidence type="ECO:0000256" key="1">
    <source>
        <dbReference type="SAM" id="MobiDB-lite"/>
    </source>
</evidence>
<keyword evidence="3" id="KW-1185">Reference proteome</keyword>
<proteinExistence type="predicted"/>